<keyword evidence="4" id="KW-1185">Reference proteome</keyword>
<gene>
    <name evidence="3" type="ORF">L249_6715</name>
</gene>
<evidence type="ECO:0000256" key="2">
    <source>
        <dbReference type="SAM" id="SignalP"/>
    </source>
</evidence>
<evidence type="ECO:0000256" key="1">
    <source>
        <dbReference type="SAM" id="MobiDB-lite"/>
    </source>
</evidence>
<dbReference type="AlphaFoldDB" id="A0A367LLM2"/>
<evidence type="ECO:0000313" key="3">
    <source>
        <dbReference type="EMBL" id="RCI15311.1"/>
    </source>
</evidence>
<feature type="compositionally biased region" description="Basic and acidic residues" evidence="1">
    <location>
        <begin position="65"/>
        <end position="84"/>
    </location>
</feature>
<evidence type="ECO:0008006" key="5">
    <source>
        <dbReference type="Google" id="ProtNLM"/>
    </source>
</evidence>
<protein>
    <recommendedName>
        <fullName evidence="5">Secreted protein</fullName>
    </recommendedName>
</protein>
<proteinExistence type="predicted"/>
<evidence type="ECO:0000313" key="4">
    <source>
        <dbReference type="Proteomes" id="UP000253664"/>
    </source>
</evidence>
<feature type="chain" id="PRO_5016885200" description="Secreted protein" evidence="2">
    <location>
        <begin position="20"/>
        <end position="324"/>
    </location>
</feature>
<feature type="compositionally biased region" description="Low complexity" evidence="1">
    <location>
        <begin position="53"/>
        <end position="63"/>
    </location>
</feature>
<accession>A0A367LLM2</accession>
<comment type="caution">
    <text evidence="3">The sequence shown here is derived from an EMBL/GenBank/DDBJ whole genome shotgun (WGS) entry which is preliminary data.</text>
</comment>
<feature type="signal peptide" evidence="2">
    <location>
        <begin position="1"/>
        <end position="19"/>
    </location>
</feature>
<sequence>MRCSMLLVALAAIQRGAIAMPADTNAAPPTNPEGSDSQASDGELTAQAAAEVSQGLQQSGLSQDKAQEVEQKLEQELKEKDTDSPKGVADIIGDISTNVVDVVPEADNTTQVPAVMSVVQGVINSTLTGASDTSMGGQDADALAAVAAALAVTGESKEKVAEAIESAMKSGSGAGNDSDTKSLAKRQFRNIHSFCSSARCNNIVDFSVQMIENRRSLQFMAACLSAMNNLFNFGAAPDVFGVYRDQINGFSGGNDFNQLQRLLLDTTRDLGQQNKLSPTIVNSMNNILPLCFDNSQFLGNFGRHGGGFGQRGGFGRSNGGFYKN</sequence>
<name>A0A367LLM2_9HYPO</name>
<organism evidence="3 4">
    <name type="scientific">Ophiocordyceps polyrhachis-furcata BCC 54312</name>
    <dbReference type="NCBI Taxonomy" id="1330021"/>
    <lineage>
        <taxon>Eukaryota</taxon>
        <taxon>Fungi</taxon>
        <taxon>Dikarya</taxon>
        <taxon>Ascomycota</taxon>
        <taxon>Pezizomycotina</taxon>
        <taxon>Sordariomycetes</taxon>
        <taxon>Hypocreomycetidae</taxon>
        <taxon>Hypocreales</taxon>
        <taxon>Ophiocordycipitaceae</taxon>
        <taxon>Ophiocordyceps</taxon>
    </lineage>
</organism>
<dbReference type="Proteomes" id="UP000253664">
    <property type="component" value="Unassembled WGS sequence"/>
</dbReference>
<feature type="region of interest" description="Disordered" evidence="1">
    <location>
        <begin position="22"/>
        <end position="88"/>
    </location>
</feature>
<dbReference type="EMBL" id="LKCN02000003">
    <property type="protein sequence ID" value="RCI15311.1"/>
    <property type="molecule type" value="Genomic_DNA"/>
</dbReference>
<dbReference type="OrthoDB" id="4927318at2759"/>
<reference evidence="3 4" key="1">
    <citation type="journal article" date="2015" name="BMC Genomics">
        <title>Insights from the genome of Ophiocordyceps polyrhachis-furcata to pathogenicity and host specificity in insect fungi.</title>
        <authorList>
            <person name="Wichadakul D."/>
            <person name="Kobmoo N."/>
            <person name="Ingsriswang S."/>
            <person name="Tangphatsornruang S."/>
            <person name="Chantasingh D."/>
            <person name="Luangsa-ard J.J."/>
            <person name="Eurwilaichitr L."/>
        </authorList>
    </citation>
    <scope>NUCLEOTIDE SEQUENCE [LARGE SCALE GENOMIC DNA]</scope>
    <source>
        <strain evidence="3 4">BCC 54312</strain>
    </source>
</reference>
<keyword evidence="2" id="KW-0732">Signal</keyword>